<feature type="transmembrane region" description="Helical" evidence="8">
    <location>
        <begin position="67"/>
        <end position="88"/>
    </location>
</feature>
<comment type="caution">
    <text evidence="9">The sequence shown here is derived from an EMBL/GenBank/DDBJ whole genome shotgun (WGS) entry which is preliminary data.</text>
</comment>
<organism evidence="9 10">
    <name type="scientific">Massilimicrobiota timonensis</name>
    <dbReference type="NCBI Taxonomy" id="1776392"/>
    <lineage>
        <taxon>Bacteria</taxon>
        <taxon>Bacillati</taxon>
        <taxon>Bacillota</taxon>
        <taxon>Erysipelotrichia</taxon>
        <taxon>Erysipelotrichales</taxon>
        <taxon>Erysipelotrichaceae</taxon>
        <taxon>Massilimicrobiota</taxon>
    </lineage>
</organism>
<dbReference type="Pfam" id="PF03547">
    <property type="entry name" value="Mem_trans"/>
    <property type="match status" value="1"/>
</dbReference>
<sequence>MDLQVIILQMIQLFLVIALGYGLLKIKILDVEFNKRLTSLLLSVTTPALIVSSVLSTTLEKDISKIAFVFIVGVIIFIVLPILGFIIVKIIKVPTHQQGLYIFMTMFSNIGFMGFPVMKSIFGNEAVFLTAIFNMLFNLLVFTVGIVFMNYHSTEKIKMNARQLLSPGVISSLIALLIYLTEIQVPDVIASTITMVGDITTPIAMMLIGSTLATIPLKEVFNEIRVYPFTILKQIIIPIIAYPVLSFFIQDPLILGVSLIMIAMPVGNIAVLFATEYQKDVALAAKTVFMTTLLSIITIPVIVALFLI</sequence>
<dbReference type="EMBL" id="NFLJ01000046">
    <property type="protein sequence ID" value="OUQ32084.1"/>
    <property type="molecule type" value="Genomic_DNA"/>
</dbReference>
<evidence type="ECO:0000256" key="8">
    <source>
        <dbReference type="SAM" id="Phobius"/>
    </source>
</evidence>
<proteinExistence type="inferred from homology"/>
<dbReference type="Gene3D" id="1.20.1530.20">
    <property type="match status" value="1"/>
</dbReference>
<feature type="transmembrane region" description="Helical" evidence="8">
    <location>
        <begin position="255"/>
        <end position="275"/>
    </location>
</feature>
<comment type="subcellular location">
    <subcellularLocation>
        <location evidence="1">Cell membrane</location>
        <topology evidence="1">Multi-pass membrane protein</topology>
    </subcellularLocation>
</comment>
<dbReference type="PANTHER" id="PTHR36838:SF1">
    <property type="entry name" value="SLR1864 PROTEIN"/>
    <property type="match status" value="1"/>
</dbReference>
<evidence type="ECO:0000313" key="10">
    <source>
        <dbReference type="Proteomes" id="UP000195305"/>
    </source>
</evidence>
<feature type="transmembrane region" description="Helical" evidence="8">
    <location>
        <begin position="287"/>
        <end position="307"/>
    </location>
</feature>
<keyword evidence="7 8" id="KW-0472">Membrane</keyword>
<accession>A0A1Y4SQA1</accession>
<evidence type="ECO:0000313" key="9">
    <source>
        <dbReference type="EMBL" id="OUQ32084.1"/>
    </source>
</evidence>
<keyword evidence="10" id="KW-1185">Reference proteome</keyword>
<feature type="transmembrane region" description="Helical" evidence="8">
    <location>
        <begin position="193"/>
        <end position="215"/>
    </location>
</feature>
<feature type="transmembrane region" description="Helical" evidence="8">
    <location>
        <begin position="36"/>
        <end position="55"/>
    </location>
</feature>
<keyword evidence="6 8" id="KW-1133">Transmembrane helix</keyword>
<dbReference type="GO" id="GO:0005886">
    <property type="term" value="C:plasma membrane"/>
    <property type="evidence" value="ECO:0007669"/>
    <property type="project" value="UniProtKB-SubCell"/>
</dbReference>
<feature type="transmembrane region" description="Helical" evidence="8">
    <location>
        <begin position="227"/>
        <end position="249"/>
    </location>
</feature>
<keyword evidence="4" id="KW-1003">Cell membrane</keyword>
<name>A0A1Y4SQA1_9FIRM</name>
<evidence type="ECO:0000256" key="3">
    <source>
        <dbReference type="ARBA" id="ARBA00022448"/>
    </source>
</evidence>
<feature type="transmembrane region" description="Helical" evidence="8">
    <location>
        <begin position="164"/>
        <end position="181"/>
    </location>
</feature>
<dbReference type="AlphaFoldDB" id="A0A1Y4SQA1"/>
<comment type="similarity">
    <text evidence="2">Belongs to the auxin efflux carrier (TC 2.A.69) family.</text>
</comment>
<protein>
    <submittedName>
        <fullName evidence="9">Transporter</fullName>
    </submittedName>
</protein>
<gene>
    <name evidence="9" type="ORF">B5E75_12585</name>
</gene>
<feature type="transmembrane region" description="Helical" evidence="8">
    <location>
        <begin position="6"/>
        <end position="24"/>
    </location>
</feature>
<dbReference type="InterPro" id="IPR038770">
    <property type="entry name" value="Na+/solute_symporter_sf"/>
</dbReference>
<dbReference type="PANTHER" id="PTHR36838">
    <property type="entry name" value="AUXIN EFFLUX CARRIER FAMILY PROTEIN"/>
    <property type="match status" value="1"/>
</dbReference>
<dbReference type="RefSeq" id="WP_087359794.1">
    <property type="nucleotide sequence ID" value="NZ_AP031415.1"/>
</dbReference>
<reference evidence="9 10" key="1">
    <citation type="journal article" date="2018" name="BMC Genomics">
        <title>Whole genome sequencing and function prediction of 133 gut anaerobes isolated from chicken caecum in pure cultures.</title>
        <authorList>
            <person name="Medvecky M."/>
            <person name="Cejkova D."/>
            <person name="Polansky O."/>
            <person name="Karasova D."/>
            <person name="Kubasova T."/>
            <person name="Cizek A."/>
            <person name="Rychlik I."/>
        </authorList>
    </citation>
    <scope>NUCLEOTIDE SEQUENCE [LARGE SCALE GENOMIC DNA]</scope>
    <source>
        <strain evidence="9 10">An13</strain>
    </source>
</reference>
<evidence type="ECO:0000256" key="1">
    <source>
        <dbReference type="ARBA" id="ARBA00004651"/>
    </source>
</evidence>
<evidence type="ECO:0000256" key="6">
    <source>
        <dbReference type="ARBA" id="ARBA00022989"/>
    </source>
</evidence>
<evidence type="ECO:0000256" key="7">
    <source>
        <dbReference type="ARBA" id="ARBA00023136"/>
    </source>
</evidence>
<keyword evidence="3" id="KW-0813">Transport</keyword>
<dbReference type="OrthoDB" id="9798064at2"/>
<dbReference type="GO" id="GO:0055085">
    <property type="term" value="P:transmembrane transport"/>
    <property type="evidence" value="ECO:0007669"/>
    <property type="project" value="InterPro"/>
</dbReference>
<evidence type="ECO:0000256" key="5">
    <source>
        <dbReference type="ARBA" id="ARBA00022692"/>
    </source>
</evidence>
<dbReference type="Proteomes" id="UP000195305">
    <property type="component" value="Unassembled WGS sequence"/>
</dbReference>
<evidence type="ECO:0000256" key="4">
    <source>
        <dbReference type="ARBA" id="ARBA00022475"/>
    </source>
</evidence>
<feature type="transmembrane region" description="Helical" evidence="8">
    <location>
        <begin position="128"/>
        <end position="152"/>
    </location>
</feature>
<keyword evidence="5 8" id="KW-0812">Transmembrane</keyword>
<evidence type="ECO:0000256" key="2">
    <source>
        <dbReference type="ARBA" id="ARBA00010145"/>
    </source>
</evidence>
<feature type="transmembrane region" description="Helical" evidence="8">
    <location>
        <begin position="100"/>
        <end position="122"/>
    </location>
</feature>
<dbReference type="InterPro" id="IPR004776">
    <property type="entry name" value="Mem_transp_PIN-like"/>
</dbReference>